<gene>
    <name evidence="1" type="ORF">QQX04_11990</name>
</gene>
<comment type="caution">
    <text evidence="1">The sequence shown here is derived from an EMBL/GenBank/DDBJ whole genome shotgun (WGS) entry which is preliminary data.</text>
</comment>
<name>A0ABT8G3K1_9MICO</name>
<proteinExistence type="predicted"/>
<sequence>MNSIEVSTATYEKLLVAAQLMGCTAGQVVDRMVSNLSGAGSGTTSIESTEDRREAPVVATPATGEAQVPVFKIYKNHRIEGVFDMSTHELRITTAPWNHKVFPSPTAAAVDVVVRISGDTRAVPNTNGRKFWKVKSTGDDLRSLIGER</sequence>
<dbReference type="RefSeq" id="WP_301129513.1">
    <property type="nucleotide sequence ID" value="NZ_JAUHPV010000007.1"/>
</dbReference>
<keyword evidence="2" id="KW-1185">Reference proteome</keyword>
<accession>A0ABT8G3K1</accession>
<dbReference type="EMBL" id="JAUHPV010000007">
    <property type="protein sequence ID" value="MDN4473716.1"/>
    <property type="molecule type" value="Genomic_DNA"/>
</dbReference>
<protein>
    <submittedName>
        <fullName evidence="1">Uncharacterized protein</fullName>
    </submittedName>
</protein>
<dbReference type="Proteomes" id="UP001172738">
    <property type="component" value="Unassembled WGS sequence"/>
</dbReference>
<evidence type="ECO:0000313" key="2">
    <source>
        <dbReference type="Proteomes" id="UP001172738"/>
    </source>
</evidence>
<organism evidence="1 2">
    <name type="scientific">Demequina zhanjiangensis</name>
    <dbReference type="NCBI Taxonomy" id="3051659"/>
    <lineage>
        <taxon>Bacteria</taxon>
        <taxon>Bacillati</taxon>
        <taxon>Actinomycetota</taxon>
        <taxon>Actinomycetes</taxon>
        <taxon>Micrococcales</taxon>
        <taxon>Demequinaceae</taxon>
        <taxon>Demequina</taxon>
    </lineage>
</organism>
<evidence type="ECO:0000313" key="1">
    <source>
        <dbReference type="EMBL" id="MDN4473716.1"/>
    </source>
</evidence>
<reference evidence="1" key="1">
    <citation type="submission" date="2023-06" db="EMBL/GenBank/DDBJ databases">
        <title>SYSU T00b26.</title>
        <authorList>
            <person name="Gao L."/>
            <person name="Fang B.-Z."/>
            <person name="Li W.-J."/>
        </authorList>
    </citation>
    <scope>NUCLEOTIDE SEQUENCE</scope>
    <source>
        <strain evidence="1">SYSU T00b26</strain>
    </source>
</reference>